<evidence type="ECO:0000313" key="3">
    <source>
        <dbReference type="Proteomes" id="UP000185944"/>
    </source>
</evidence>
<sequence>MSWKGSGDKRLRHRTSPRHLVADLLFLRAWALCSEESTESVCYVGTAETNADKSSSEHPATPTATKKAVMQHLSKVFQKKSTETFWQLVNEMKEKKNYVCLPLYTPEQIRAWCTTSHAAPEKSLTITTTCPFDAARVLRPLMESFIQALNDATRRLRNRHPFISQIQRVSIGLANEVARIDVLGTRNYGSLPVAILNTLTESISRVKTIYPLGSEWADLIQQMAANHAALEHERRGLESPQNQGEVLEVVLEHAAEWPNLQHIGIKNIAFATRKTSQARKRVRWSSLSLDGVSPTVMALVLGHFDFAHLGSLNISHAPLSGLSALKSAQIDSLNAIGVVEIAEPEPASCVCSLAHMKGLRQLVALAAVSVSLSWEVLLHVLSVKLAETMGHLEVAVDNLWTIVHTLSEARVKSFFLSNQIHRLDVFLADPTIETYIYLHQILSWTSMFACSVRNLNIWVKNLGLPLPRPLTRPHINLFQRLHPNIGHLSIDGTIMWETPSTPATHLYHTLTRTPATHLYHTP</sequence>
<evidence type="ECO:0000313" key="2">
    <source>
        <dbReference type="EMBL" id="OAG32294.1"/>
    </source>
</evidence>
<feature type="chain" id="PRO_5008060473" evidence="1">
    <location>
        <begin position="32"/>
        <end position="522"/>
    </location>
</feature>
<gene>
    <name evidence="2" type="ORF">NEDG_02045</name>
</gene>
<dbReference type="RefSeq" id="XP_067545736.1">
    <property type="nucleotide sequence ID" value="XM_067689463.1"/>
</dbReference>
<keyword evidence="3" id="KW-1185">Reference proteome</keyword>
<feature type="signal peptide" evidence="1">
    <location>
        <begin position="1"/>
        <end position="31"/>
    </location>
</feature>
<accession>A0A177EJX7</accession>
<protein>
    <submittedName>
        <fullName evidence="2">Uncharacterized protein</fullName>
    </submittedName>
</protein>
<keyword evidence="1" id="KW-0732">Signal</keyword>
<proteinExistence type="predicted"/>
<dbReference type="Proteomes" id="UP000185944">
    <property type="component" value="Unassembled WGS sequence"/>
</dbReference>
<dbReference type="VEuPathDB" id="MicrosporidiaDB:NEDG_02045"/>
<dbReference type="EMBL" id="LTDL01000006">
    <property type="protein sequence ID" value="OAG32294.1"/>
    <property type="molecule type" value="Genomic_DNA"/>
</dbReference>
<comment type="caution">
    <text evidence="2">The sequence shown here is derived from an EMBL/GenBank/DDBJ whole genome shotgun (WGS) entry which is preliminary data.</text>
</comment>
<name>A0A177EJX7_9MICR</name>
<dbReference type="GeneID" id="93648395"/>
<reference evidence="2 3" key="1">
    <citation type="submission" date="2016-02" db="EMBL/GenBank/DDBJ databases">
        <title>Discovery of a natural microsporidian pathogen with a broad tissue tropism in Caenorhabditis elegans.</title>
        <authorList>
            <person name="Luallen R.J."/>
            <person name="Reinke A.W."/>
            <person name="Tong L."/>
            <person name="Botts M.R."/>
            <person name="Felix M.-A."/>
            <person name="Troemel E.R."/>
        </authorList>
    </citation>
    <scope>NUCLEOTIDE SEQUENCE [LARGE SCALE GENOMIC DNA]</scope>
    <source>
        <strain evidence="2 3">JUm2807</strain>
    </source>
</reference>
<organism evidence="2 3">
    <name type="scientific">Nematocida displodere</name>
    <dbReference type="NCBI Taxonomy" id="1805483"/>
    <lineage>
        <taxon>Eukaryota</taxon>
        <taxon>Fungi</taxon>
        <taxon>Fungi incertae sedis</taxon>
        <taxon>Microsporidia</taxon>
        <taxon>Nematocida</taxon>
    </lineage>
</organism>
<dbReference type="AlphaFoldDB" id="A0A177EJX7"/>
<evidence type="ECO:0000256" key="1">
    <source>
        <dbReference type="SAM" id="SignalP"/>
    </source>
</evidence>